<dbReference type="AlphaFoldDB" id="A0A438MIA8"/>
<proteinExistence type="predicted"/>
<keyword evidence="1" id="KW-1133">Transmembrane helix</keyword>
<feature type="transmembrane region" description="Helical" evidence="1">
    <location>
        <begin position="237"/>
        <end position="258"/>
    </location>
</feature>
<dbReference type="PANTHER" id="PTHR23542:SF1">
    <property type="entry name" value="MAJOR FACILITATOR SUPERFAMILY (MFS) PROFILE DOMAIN-CONTAINING PROTEIN"/>
    <property type="match status" value="1"/>
</dbReference>
<name>A0A438MIA8_9ACTN</name>
<dbReference type="GO" id="GO:0022857">
    <property type="term" value="F:transmembrane transporter activity"/>
    <property type="evidence" value="ECO:0007669"/>
    <property type="project" value="InterPro"/>
</dbReference>
<feature type="transmembrane region" description="Helical" evidence="1">
    <location>
        <begin position="293"/>
        <end position="315"/>
    </location>
</feature>
<feature type="transmembrane region" description="Helical" evidence="1">
    <location>
        <begin position="72"/>
        <end position="93"/>
    </location>
</feature>
<feature type="transmembrane region" description="Helical" evidence="1">
    <location>
        <begin position="206"/>
        <end position="231"/>
    </location>
</feature>
<evidence type="ECO:0000256" key="1">
    <source>
        <dbReference type="SAM" id="Phobius"/>
    </source>
</evidence>
<gene>
    <name evidence="2" type="ORF">EDD27_8095</name>
</gene>
<feature type="transmembrane region" description="Helical" evidence="1">
    <location>
        <begin position="354"/>
        <end position="376"/>
    </location>
</feature>
<keyword evidence="3" id="KW-1185">Reference proteome</keyword>
<accession>A0A438MIA8</accession>
<protein>
    <submittedName>
        <fullName evidence="2">Putative MFS family arabinose efflux permease</fullName>
    </submittedName>
</protein>
<feature type="transmembrane region" description="Helical" evidence="1">
    <location>
        <begin position="99"/>
        <end position="121"/>
    </location>
</feature>
<dbReference type="Pfam" id="PF07690">
    <property type="entry name" value="MFS_1"/>
    <property type="match status" value="1"/>
</dbReference>
<dbReference type="InterPro" id="IPR011701">
    <property type="entry name" value="MFS"/>
</dbReference>
<sequence>MLLGMPGVPAQAVLGFLAQLTQQVAPVGMVLVVESATGSLAVAGLCVAAFSVGAGVARPVQGRLIDRRGSRRVLAGAAFLHVAALIALVAGAVAGWPVWTFAGLAVIAGAGLPPISVTMRFEWGRRVAGEGRTAAYSLVFLVQELAMLVGPLLFGLMIAVASSSLALGVVTVAAGAATLAFSRALRGGQTPGARDRGRVFADRRMLVLLAVVLMHGGVFGALQVGVPALAAARDVPAAAGVLVAALSLGGIAGAVAYGARSWMSPVEVRLVALMLAVGVMLAPLMLIGALPVFWVVLCAGGMMFNPALTTSSLLVDEFAPGAQAEAFGWVSTALGMGGAIGSGVAGVAGERFGASAPFLVASASALLGAGLAMVLLRRGRGRG</sequence>
<dbReference type="Proteomes" id="UP000284824">
    <property type="component" value="Unassembled WGS sequence"/>
</dbReference>
<feature type="transmembrane region" description="Helical" evidence="1">
    <location>
        <begin position="270"/>
        <end position="287"/>
    </location>
</feature>
<keyword evidence="1" id="KW-0472">Membrane</keyword>
<dbReference type="PANTHER" id="PTHR23542">
    <property type="match status" value="1"/>
</dbReference>
<feature type="transmembrane region" description="Helical" evidence="1">
    <location>
        <begin position="39"/>
        <end position="60"/>
    </location>
</feature>
<reference evidence="2 3" key="1">
    <citation type="submission" date="2019-01" db="EMBL/GenBank/DDBJ databases">
        <title>Sequencing the genomes of 1000 actinobacteria strains.</title>
        <authorList>
            <person name="Klenk H.-P."/>
        </authorList>
    </citation>
    <scope>NUCLEOTIDE SEQUENCE [LARGE SCALE GENOMIC DNA]</scope>
    <source>
        <strain evidence="2 3">DSM 43925</strain>
    </source>
</reference>
<feature type="transmembrane region" description="Helical" evidence="1">
    <location>
        <begin position="165"/>
        <end position="185"/>
    </location>
</feature>
<dbReference type="SUPFAM" id="SSF103473">
    <property type="entry name" value="MFS general substrate transporter"/>
    <property type="match status" value="1"/>
</dbReference>
<dbReference type="InterPro" id="IPR036259">
    <property type="entry name" value="MFS_trans_sf"/>
</dbReference>
<dbReference type="Gene3D" id="1.20.1250.20">
    <property type="entry name" value="MFS general substrate transporter like domains"/>
    <property type="match status" value="2"/>
</dbReference>
<comment type="caution">
    <text evidence="2">The sequence shown here is derived from an EMBL/GenBank/DDBJ whole genome shotgun (WGS) entry which is preliminary data.</text>
</comment>
<feature type="transmembrane region" description="Helical" evidence="1">
    <location>
        <begin position="133"/>
        <end position="159"/>
    </location>
</feature>
<evidence type="ECO:0000313" key="2">
    <source>
        <dbReference type="EMBL" id="RVX45306.1"/>
    </source>
</evidence>
<feature type="transmembrane region" description="Helical" evidence="1">
    <location>
        <begin position="327"/>
        <end position="348"/>
    </location>
</feature>
<organism evidence="2 3">
    <name type="scientific">Nonomuraea polychroma</name>
    <dbReference type="NCBI Taxonomy" id="46176"/>
    <lineage>
        <taxon>Bacteria</taxon>
        <taxon>Bacillati</taxon>
        <taxon>Actinomycetota</taxon>
        <taxon>Actinomycetes</taxon>
        <taxon>Streptosporangiales</taxon>
        <taxon>Streptosporangiaceae</taxon>
        <taxon>Nonomuraea</taxon>
    </lineage>
</organism>
<keyword evidence="1" id="KW-0812">Transmembrane</keyword>
<dbReference type="EMBL" id="SAUN01000001">
    <property type="protein sequence ID" value="RVX45306.1"/>
    <property type="molecule type" value="Genomic_DNA"/>
</dbReference>
<evidence type="ECO:0000313" key="3">
    <source>
        <dbReference type="Proteomes" id="UP000284824"/>
    </source>
</evidence>